<dbReference type="OrthoDB" id="2361695at2"/>
<sequence length="73" mass="8565">MNLETPSQENLKILLDEIADHLSIVNRTIMDAKDYDLNKYTELKSLYDLIKQKGHLSTLETQAFIEELRNTRK</sequence>
<gene>
    <name evidence="1" type="ORF">SAMN05421807_102132</name>
</gene>
<keyword evidence="2" id="KW-1185">Reference proteome</keyword>
<dbReference type="Pfam" id="PF06569">
    <property type="entry name" value="DUF1128"/>
    <property type="match status" value="1"/>
</dbReference>
<dbReference type="EMBL" id="FQXD01000002">
    <property type="protein sequence ID" value="SHG86617.1"/>
    <property type="molecule type" value="Genomic_DNA"/>
</dbReference>
<dbReference type="Proteomes" id="UP000184079">
    <property type="component" value="Unassembled WGS sequence"/>
</dbReference>
<proteinExistence type="predicted"/>
<organism evidence="1 2">
    <name type="scientific">Virgibacillus chiguensis</name>
    <dbReference type="NCBI Taxonomy" id="411959"/>
    <lineage>
        <taxon>Bacteria</taxon>
        <taxon>Bacillati</taxon>
        <taxon>Bacillota</taxon>
        <taxon>Bacilli</taxon>
        <taxon>Bacillales</taxon>
        <taxon>Bacillaceae</taxon>
        <taxon>Virgibacillus</taxon>
    </lineage>
</organism>
<dbReference type="InterPro" id="IPR009507">
    <property type="entry name" value="UPF0435"/>
</dbReference>
<evidence type="ECO:0000313" key="2">
    <source>
        <dbReference type="Proteomes" id="UP000184079"/>
    </source>
</evidence>
<dbReference type="AlphaFoldDB" id="A0A1M5NAU1"/>
<evidence type="ECO:0000313" key="1">
    <source>
        <dbReference type="EMBL" id="SHG86617.1"/>
    </source>
</evidence>
<protein>
    <submittedName>
        <fullName evidence="1">Uncharacterized protein YfkK, UPF0435 family</fullName>
    </submittedName>
</protein>
<reference evidence="2" key="1">
    <citation type="submission" date="2016-11" db="EMBL/GenBank/DDBJ databases">
        <authorList>
            <person name="Varghese N."/>
            <person name="Submissions S."/>
        </authorList>
    </citation>
    <scope>NUCLEOTIDE SEQUENCE [LARGE SCALE GENOMIC DNA]</scope>
    <source>
        <strain evidence="2">CGMCC 1.6496</strain>
    </source>
</reference>
<accession>A0A1M5NAU1</accession>
<name>A0A1M5NAU1_9BACI</name>
<dbReference type="RefSeq" id="WP_073005153.1">
    <property type="nucleotide sequence ID" value="NZ_FQXD01000002.1"/>
</dbReference>